<dbReference type="EMBL" id="FOFO01000024">
    <property type="protein sequence ID" value="SEQ32659.1"/>
    <property type="molecule type" value="Genomic_DNA"/>
</dbReference>
<evidence type="ECO:0000256" key="7">
    <source>
        <dbReference type="ARBA" id="ARBA00023049"/>
    </source>
</evidence>
<dbReference type="Gene3D" id="3.10.450.350">
    <property type="match status" value="2"/>
</dbReference>
<dbReference type="InterPro" id="IPR016047">
    <property type="entry name" value="M23ase_b-sheet_dom"/>
</dbReference>
<dbReference type="Proteomes" id="UP000199496">
    <property type="component" value="Unassembled WGS sequence"/>
</dbReference>
<protein>
    <submittedName>
        <fullName evidence="11">Murein DD-endopeptidase</fullName>
    </submittedName>
</protein>
<organism evidence="11 12">
    <name type="scientific">Ectothiorhodospira magna</name>
    <dbReference type="NCBI Taxonomy" id="867345"/>
    <lineage>
        <taxon>Bacteria</taxon>
        <taxon>Pseudomonadati</taxon>
        <taxon>Pseudomonadota</taxon>
        <taxon>Gammaproteobacteria</taxon>
        <taxon>Chromatiales</taxon>
        <taxon>Ectothiorhodospiraceae</taxon>
        <taxon>Ectothiorhodospira</taxon>
    </lineage>
</organism>
<dbReference type="AlphaFoldDB" id="A0A1H9F466"/>
<dbReference type="InterPro" id="IPR050570">
    <property type="entry name" value="Cell_wall_metabolism_enzyme"/>
</dbReference>
<dbReference type="FunFam" id="2.70.70.10:FF:000002">
    <property type="entry name" value="Murein DD-endopeptidase MepM"/>
    <property type="match status" value="1"/>
</dbReference>
<keyword evidence="7" id="KW-0482">Metalloprotease</keyword>
<keyword evidence="5" id="KW-0378">Hydrolase</keyword>
<feature type="domain" description="Opacity-associated protein A LysM-like" evidence="9">
    <location>
        <begin position="116"/>
        <end position="196"/>
    </location>
</feature>
<evidence type="ECO:0000313" key="12">
    <source>
        <dbReference type="Proteomes" id="UP000199496"/>
    </source>
</evidence>
<dbReference type="PANTHER" id="PTHR21666">
    <property type="entry name" value="PEPTIDASE-RELATED"/>
    <property type="match status" value="1"/>
</dbReference>
<dbReference type="Pfam" id="PF01551">
    <property type="entry name" value="Peptidase_M23"/>
    <property type="match status" value="1"/>
</dbReference>
<dbReference type="GO" id="GO:0006508">
    <property type="term" value="P:proteolysis"/>
    <property type="evidence" value="ECO:0007669"/>
    <property type="project" value="UniProtKB-KW"/>
</dbReference>
<dbReference type="PANTHER" id="PTHR21666:SF292">
    <property type="entry name" value="MUREIN DD-ENDOPEPTIDASE MEPM"/>
    <property type="match status" value="1"/>
</dbReference>
<evidence type="ECO:0000256" key="2">
    <source>
        <dbReference type="ARBA" id="ARBA00004196"/>
    </source>
</evidence>
<evidence type="ECO:0000313" key="11">
    <source>
        <dbReference type="EMBL" id="SEQ32659.1"/>
    </source>
</evidence>
<dbReference type="GO" id="GO:0030313">
    <property type="term" value="C:cell envelope"/>
    <property type="evidence" value="ECO:0007669"/>
    <property type="project" value="UniProtKB-SubCell"/>
</dbReference>
<evidence type="ECO:0000259" key="10">
    <source>
        <dbReference type="Pfam" id="PF19425"/>
    </source>
</evidence>
<dbReference type="GO" id="GO:0042834">
    <property type="term" value="F:peptidoglycan binding"/>
    <property type="evidence" value="ECO:0007669"/>
    <property type="project" value="InterPro"/>
</dbReference>
<keyword evidence="6" id="KW-0862">Zinc</keyword>
<evidence type="ECO:0000256" key="6">
    <source>
        <dbReference type="ARBA" id="ARBA00022833"/>
    </source>
</evidence>
<evidence type="ECO:0000256" key="5">
    <source>
        <dbReference type="ARBA" id="ARBA00022801"/>
    </source>
</evidence>
<feature type="domain" description="M23ase beta-sheet core" evidence="8">
    <location>
        <begin position="344"/>
        <end position="437"/>
    </location>
</feature>
<evidence type="ECO:0000256" key="3">
    <source>
        <dbReference type="ARBA" id="ARBA00022670"/>
    </source>
</evidence>
<keyword evidence="3" id="KW-0645">Protease</keyword>
<dbReference type="Pfam" id="PF19425">
    <property type="entry name" value="Csd3_N2"/>
    <property type="match status" value="1"/>
</dbReference>
<gene>
    <name evidence="11" type="ORF">SAMN05421693_12434</name>
</gene>
<name>A0A1H9F466_9GAMM</name>
<dbReference type="CDD" id="cd12797">
    <property type="entry name" value="M23_peptidase"/>
    <property type="match status" value="1"/>
</dbReference>
<dbReference type="InterPro" id="IPR045834">
    <property type="entry name" value="Csd3_N2"/>
</dbReference>
<comment type="subcellular location">
    <subcellularLocation>
        <location evidence="2">Cell envelope</location>
    </subcellularLocation>
</comment>
<evidence type="ECO:0000259" key="8">
    <source>
        <dbReference type="Pfam" id="PF01551"/>
    </source>
</evidence>
<dbReference type="SUPFAM" id="SSF51261">
    <property type="entry name" value="Duplicated hybrid motif"/>
    <property type="match status" value="1"/>
</dbReference>
<sequence>MGIFAICLIITALYPNILSGFSTEQSTASYPLVTSLEIPRELPADGAPVAFDPPPPEPRRRMAVASAAEVGAGDLQRTAFIQQERAVPAPSVDDNPTSYESFDLGDDDTLSSPASQWFEYTVARGDRLSSLWVNDWGLPLATLYRLLGDGENARILNRLSVGQQVEWQTDEEGYLTHLRIWTERGKGVEWERVADGWDFERREVENVREITHMVITAQVEGSISAALAGREELSGRAAAALAVLLDRHLPVRAHARSGDMFSLLVEQETLAGESDPIELRLLAFDYQGAQLNISAARHVDGRFYTAEGHSLLPPFDRRPFTGSYRISSPFDLRRRHPVTGTVAPHHGTDFAMPIGTPILAPADGRVVRVDEHPLAGRFLVIEHGQGYTTRYLHLSRALVRPGQTVERGQRIALSGNTGRSTGPHLHYELHVNGRPVDAMRAELPRSERLTGEDLRRFQKVSSTLLAEVKGPRQTRQVALLPYAEMAM</sequence>
<dbReference type="GO" id="GO:0046872">
    <property type="term" value="F:metal ion binding"/>
    <property type="evidence" value="ECO:0007669"/>
    <property type="project" value="UniProtKB-KW"/>
</dbReference>
<evidence type="ECO:0000256" key="4">
    <source>
        <dbReference type="ARBA" id="ARBA00022723"/>
    </source>
</evidence>
<proteinExistence type="predicted"/>
<comment type="cofactor">
    <cofactor evidence="1">
        <name>Zn(2+)</name>
        <dbReference type="ChEBI" id="CHEBI:29105"/>
    </cofactor>
</comment>
<dbReference type="Gene3D" id="2.70.70.10">
    <property type="entry name" value="Glucose Permease (Domain IIA)"/>
    <property type="match status" value="1"/>
</dbReference>
<dbReference type="Pfam" id="PF04225">
    <property type="entry name" value="LysM_OapA"/>
    <property type="match status" value="1"/>
</dbReference>
<evidence type="ECO:0000259" key="9">
    <source>
        <dbReference type="Pfam" id="PF04225"/>
    </source>
</evidence>
<accession>A0A1H9F466</accession>
<reference evidence="11 12" key="1">
    <citation type="submission" date="2016-10" db="EMBL/GenBank/DDBJ databases">
        <authorList>
            <person name="de Groot N.N."/>
        </authorList>
    </citation>
    <scope>NUCLEOTIDE SEQUENCE [LARGE SCALE GENOMIC DNA]</scope>
    <source>
        <strain evidence="11 12">B7-7</strain>
    </source>
</reference>
<keyword evidence="12" id="KW-1185">Reference proteome</keyword>
<dbReference type="GO" id="GO:0004222">
    <property type="term" value="F:metalloendopeptidase activity"/>
    <property type="evidence" value="ECO:0007669"/>
    <property type="project" value="TreeGrafter"/>
</dbReference>
<evidence type="ECO:0000256" key="1">
    <source>
        <dbReference type="ARBA" id="ARBA00001947"/>
    </source>
</evidence>
<feature type="domain" description="Csd3-like second N-terminal" evidence="10">
    <location>
        <begin position="213"/>
        <end position="331"/>
    </location>
</feature>
<dbReference type="InterPro" id="IPR011055">
    <property type="entry name" value="Dup_hybrid_motif"/>
</dbReference>
<keyword evidence="4" id="KW-0479">Metal-binding</keyword>
<dbReference type="STRING" id="867345.SAMN05421693_12434"/>
<dbReference type="InterPro" id="IPR007340">
    <property type="entry name" value="LysM_Opacity-associatedA"/>
</dbReference>